<comment type="caution">
    <text evidence="2">The sequence shown here is derived from an EMBL/GenBank/DDBJ whole genome shotgun (WGS) entry which is preliminary data.</text>
</comment>
<evidence type="ECO:0000313" key="2">
    <source>
        <dbReference type="EMBL" id="KAL0860683.1"/>
    </source>
</evidence>
<reference evidence="2 3" key="1">
    <citation type="submission" date="2024-06" db="EMBL/GenBank/DDBJ databases">
        <title>A chromosome-level genome assembly of beet webworm, Loxostege sticticalis.</title>
        <authorList>
            <person name="Zhang Y."/>
        </authorList>
    </citation>
    <scope>NUCLEOTIDE SEQUENCE [LARGE SCALE GENOMIC DNA]</scope>
    <source>
        <strain evidence="2">AQ026</strain>
        <tissue evidence="2">Whole body</tissue>
    </source>
</reference>
<dbReference type="EMBL" id="JBEUOH010000025">
    <property type="protein sequence ID" value="KAL0860683.1"/>
    <property type="molecule type" value="Genomic_DNA"/>
</dbReference>
<feature type="region of interest" description="Disordered" evidence="1">
    <location>
        <begin position="283"/>
        <end position="357"/>
    </location>
</feature>
<proteinExistence type="predicted"/>
<gene>
    <name evidence="2" type="ORF">ABMA27_010027</name>
</gene>
<sequence length="589" mass="67503">MNLFIVSSKVYHLILFCRRKIFILLAHKTSYYCRDPDTGKLHPANSTWPSTTFCGNYSCKLRRKTLLGSQLIRKINVSNVNITKPIEARVQDTPNDAEFAGSNITPQVVKPTHAPNAVTDKILFYPEFNNGLNELQERLRQKVKFEGGDRFLTETEIKTISDLLHNVKKSDLEAIVDIYNLAQDIYKEMDKMTSENIMEETLRLAQNIKANQGEKQHSSYWYDPINRNQKTEIKADMEHQGSVPVPTTNPASYFSGPLTNTDFGKLPYYYPVSSFHRESSYIHPTYNPQQLPQPQLPPVHVKPPCSHKQPAPVAYTPPPPQYNYPPQQGYQSPQGYQLPQGYQPPQGYPPAQGYPPSQNYPQYYPNQYYGGVLKRPFTIEPQKMIQPSVLLPYPFSYIQHTNTSSYPFNLNYAENPWTGFDMSNKNSNPPKENKAPSLNNVISDTDKQEASKPLLDIEKILEGNLFENLLATAKIIKKPEWQTDPLPAKVLEEVKAHFEEKAKLLKPFSLRKKVKLERVGKVVKLDDLNRKRRSIDEEAKVEKIDDDDFEAYIEKTTCQSDISPGFFRMGNQSEPYPACCPQRIDNDSR</sequence>
<keyword evidence="3" id="KW-1185">Reference proteome</keyword>
<evidence type="ECO:0000256" key="1">
    <source>
        <dbReference type="SAM" id="MobiDB-lite"/>
    </source>
</evidence>
<accession>A0ABR3H7A7</accession>
<name>A0ABR3H7A7_LOXSC</name>
<organism evidence="2 3">
    <name type="scientific">Loxostege sticticalis</name>
    <name type="common">Beet webworm moth</name>
    <dbReference type="NCBI Taxonomy" id="481309"/>
    <lineage>
        <taxon>Eukaryota</taxon>
        <taxon>Metazoa</taxon>
        <taxon>Ecdysozoa</taxon>
        <taxon>Arthropoda</taxon>
        <taxon>Hexapoda</taxon>
        <taxon>Insecta</taxon>
        <taxon>Pterygota</taxon>
        <taxon>Neoptera</taxon>
        <taxon>Endopterygota</taxon>
        <taxon>Lepidoptera</taxon>
        <taxon>Glossata</taxon>
        <taxon>Ditrysia</taxon>
        <taxon>Pyraloidea</taxon>
        <taxon>Crambidae</taxon>
        <taxon>Pyraustinae</taxon>
        <taxon>Loxostege</taxon>
    </lineage>
</organism>
<dbReference type="Proteomes" id="UP001549920">
    <property type="component" value="Unassembled WGS sequence"/>
</dbReference>
<evidence type="ECO:0000313" key="3">
    <source>
        <dbReference type="Proteomes" id="UP001549920"/>
    </source>
</evidence>
<protein>
    <submittedName>
        <fullName evidence="2">Uncharacterized protein</fullName>
    </submittedName>
</protein>
<feature type="compositionally biased region" description="Low complexity" evidence="1">
    <location>
        <begin position="324"/>
        <end position="357"/>
    </location>
</feature>